<dbReference type="AlphaFoldDB" id="A0A9E7U8T3"/>
<dbReference type="EMBL" id="CP104003">
    <property type="protein sequence ID" value="UWM55171.1"/>
    <property type="molecule type" value="Genomic_DNA"/>
</dbReference>
<evidence type="ECO:0000313" key="3">
    <source>
        <dbReference type="EMBL" id="UWM55171.1"/>
    </source>
</evidence>
<dbReference type="RefSeq" id="WP_260594223.1">
    <property type="nucleotide sequence ID" value="NZ_CP104003.1"/>
</dbReference>
<evidence type="ECO:0000256" key="1">
    <source>
        <dbReference type="SAM" id="Phobius"/>
    </source>
</evidence>
<name>A0A9E7U8T3_9EURY</name>
<reference evidence="3" key="1">
    <citation type="submission" date="2022-09" db="EMBL/GenBank/DDBJ databases">
        <title>Diverse halophilic archaea isolated from saline environments.</title>
        <authorList>
            <person name="Cui H.-L."/>
        </authorList>
    </citation>
    <scope>NUCLEOTIDE SEQUENCE</scope>
    <source>
        <strain evidence="3">ZS-35-S2</strain>
    </source>
</reference>
<sequence>MTERSLGVKAVGALLVVGLLVAGGLFLFTGGDLDYQTPTVESIESEFGEASPESTAVRTDVVVDNPNERPLPAAASVRYEAHLNGVRVASGSRSGVSVPPGRSTIEVEGTFDNGQVPAWWVTHVNGGERSELVVSPRVSVAGVVDRQYPNRTTVVETDLLGALARGDESTVTLADRDVLVVSNRTASWGTADAERTPVTFAVDLRNVHDRPVRLDGTAYRVVMNGVVVGEGTTEEGIELAPGESGTVRADAALDTPKMQAWWVTHVRQNETTNLSVEVYGVVEKDGERRRLPLNVFDRRLRFETRILGDGETTATPVPSDGTGAQYATPEVLGTDSRWGAVREDTTEVVTTVSIDNPNGEAYTDLLTLTVDQRTRIGEVVVAENTSRVDELPTGVGNVTVTAPKQHSTVPRWWASHVNNGERSRVRTTVTGVADVGLTTLPVALPDRNGTVETDVAAQLSSDEPSAVEQDGRTVATVVETDAEWASATPERGEITMRVTVRNEQTLSSLTIRDVNYTVALNEVRLADRRELDRTFEIPPGTTRTLEFTVVLDHTKMAEWWPTHVRNGERSRLDTRAHATVEAGGRSERVAFDFLGSNEVIETDVLADDGESGRENGNGE</sequence>
<feature type="domain" description="Water stress and hypersensitive response" evidence="2">
    <location>
        <begin position="477"/>
        <end position="596"/>
    </location>
</feature>
<dbReference type="Gene3D" id="2.60.40.10">
    <property type="entry name" value="Immunoglobulins"/>
    <property type="match status" value="4"/>
</dbReference>
<keyword evidence="1" id="KW-0472">Membrane</keyword>
<keyword evidence="1" id="KW-1133">Transmembrane helix</keyword>
<feature type="domain" description="Water stress and hypersensitive response" evidence="2">
    <location>
        <begin position="181"/>
        <end position="301"/>
    </location>
</feature>
<dbReference type="InterPro" id="IPR013990">
    <property type="entry name" value="WHy-dom"/>
</dbReference>
<dbReference type="Pfam" id="PF03168">
    <property type="entry name" value="LEA_2"/>
    <property type="match status" value="2"/>
</dbReference>
<organism evidence="3 4">
    <name type="scientific">Salinirubellus salinus</name>
    <dbReference type="NCBI Taxonomy" id="1364945"/>
    <lineage>
        <taxon>Archaea</taxon>
        <taxon>Methanobacteriati</taxon>
        <taxon>Methanobacteriota</taxon>
        <taxon>Stenosarchaea group</taxon>
        <taxon>Halobacteria</taxon>
        <taxon>Halobacteriales</taxon>
        <taxon>Natronomonadaceae</taxon>
        <taxon>Salinirubellus</taxon>
    </lineage>
</organism>
<protein>
    <submittedName>
        <fullName evidence="3">LEA type 2 family protein</fullName>
    </submittedName>
</protein>
<feature type="domain" description="Water stress and hypersensitive response" evidence="2">
    <location>
        <begin position="331"/>
        <end position="450"/>
    </location>
</feature>
<proteinExistence type="predicted"/>
<dbReference type="GeneID" id="74941267"/>
<dbReference type="KEGG" id="ssai:N0B31_02555"/>
<accession>A0A9E7U8T3</accession>
<dbReference type="GO" id="GO:0009269">
    <property type="term" value="P:response to desiccation"/>
    <property type="evidence" value="ECO:0007669"/>
    <property type="project" value="InterPro"/>
</dbReference>
<evidence type="ECO:0000313" key="4">
    <source>
        <dbReference type="Proteomes" id="UP001057580"/>
    </source>
</evidence>
<keyword evidence="4" id="KW-1185">Reference proteome</keyword>
<feature type="transmembrane region" description="Helical" evidence="1">
    <location>
        <begin position="7"/>
        <end position="28"/>
    </location>
</feature>
<gene>
    <name evidence="3" type="ORF">N0B31_02555</name>
</gene>
<feature type="domain" description="Water stress and hypersensitive response" evidence="2">
    <location>
        <begin position="40"/>
        <end position="156"/>
    </location>
</feature>
<dbReference type="Proteomes" id="UP001057580">
    <property type="component" value="Chromosome"/>
</dbReference>
<evidence type="ECO:0000259" key="2">
    <source>
        <dbReference type="SMART" id="SM00769"/>
    </source>
</evidence>
<dbReference type="InterPro" id="IPR004864">
    <property type="entry name" value="LEA_2"/>
</dbReference>
<dbReference type="SMART" id="SM00769">
    <property type="entry name" value="WHy"/>
    <property type="match status" value="4"/>
</dbReference>
<dbReference type="SUPFAM" id="SSF117070">
    <property type="entry name" value="LEA14-like"/>
    <property type="match status" value="2"/>
</dbReference>
<keyword evidence="1" id="KW-0812">Transmembrane</keyword>
<dbReference type="InterPro" id="IPR013783">
    <property type="entry name" value="Ig-like_fold"/>
</dbReference>